<reference evidence="1 2" key="1">
    <citation type="submission" date="2015-11" db="EMBL/GenBank/DDBJ databases">
        <title>Draft genome sequence of Paramesorhizobium deserti A-3-E, a strain highly resistant to diverse beta-lactam antibiotics.</title>
        <authorList>
            <person name="Lv R."/>
            <person name="Yang X."/>
            <person name="Fang N."/>
            <person name="Guo J."/>
            <person name="Luo X."/>
            <person name="Peng F."/>
            <person name="Yang R."/>
            <person name="Cui Y."/>
            <person name="Fang C."/>
            <person name="Song Y."/>
        </authorList>
    </citation>
    <scope>NUCLEOTIDE SEQUENCE [LARGE SCALE GENOMIC DNA]</scope>
    <source>
        <strain evidence="1 2">A-3-E</strain>
    </source>
</reference>
<dbReference type="AlphaFoldDB" id="A0A135HZG6"/>
<organism evidence="1 2">
    <name type="scientific">Paramesorhizobium deserti</name>
    <dbReference type="NCBI Taxonomy" id="1494590"/>
    <lineage>
        <taxon>Bacteria</taxon>
        <taxon>Pseudomonadati</taxon>
        <taxon>Pseudomonadota</taxon>
        <taxon>Alphaproteobacteria</taxon>
        <taxon>Hyphomicrobiales</taxon>
        <taxon>Phyllobacteriaceae</taxon>
        <taxon>Paramesorhizobium</taxon>
    </lineage>
</organism>
<sequence length="77" mass="8640">MSEFSEADIRQIDRYIDALPAKRRGERAAEGLYLMLIEALEKELATQLAVDTSDMDSEELAKHNQFIANIRASLANA</sequence>
<dbReference type="STRING" id="1494590.ATN84_01785"/>
<proteinExistence type="predicted"/>
<keyword evidence="2" id="KW-1185">Reference proteome</keyword>
<dbReference type="Proteomes" id="UP000070107">
    <property type="component" value="Unassembled WGS sequence"/>
</dbReference>
<gene>
    <name evidence="1" type="ORF">ATN84_01785</name>
</gene>
<dbReference type="RefSeq" id="WP_068879817.1">
    <property type="nucleotide sequence ID" value="NZ_LNTU01000001.1"/>
</dbReference>
<dbReference type="EMBL" id="LNTU01000001">
    <property type="protein sequence ID" value="KXF78548.1"/>
    <property type="molecule type" value="Genomic_DNA"/>
</dbReference>
<evidence type="ECO:0000313" key="2">
    <source>
        <dbReference type="Proteomes" id="UP000070107"/>
    </source>
</evidence>
<protein>
    <submittedName>
        <fullName evidence="1">Uncharacterized protein</fullName>
    </submittedName>
</protein>
<accession>A0A135HZG6</accession>
<evidence type="ECO:0000313" key="1">
    <source>
        <dbReference type="EMBL" id="KXF78548.1"/>
    </source>
</evidence>
<name>A0A135HZG6_9HYPH</name>
<comment type="caution">
    <text evidence="1">The sequence shown here is derived from an EMBL/GenBank/DDBJ whole genome shotgun (WGS) entry which is preliminary data.</text>
</comment>